<dbReference type="SUPFAM" id="SSF52047">
    <property type="entry name" value="RNI-like"/>
    <property type="match status" value="1"/>
</dbReference>
<protein>
    <recommendedName>
        <fullName evidence="1">F-box domain-containing protein</fullName>
    </recommendedName>
</protein>
<dbReference type="SUPFAM" id="SSF81383">
    <property type="entry name" value="F-box domain"/>
    <property type="match status" value="1"/>
</dbReference>
<dbReference type="InterPro" id="IPR036047">
    <property type="entry name" value="F-box-like_dom_sf"/>
</dbReference>
<keyword evidence="3" id="KW-1185">Reference proteome</keyword>
<evidence type="ECO:0000313" key="2">
    <source>
        <dbReference type="EMBL" id="KAG0280181.1"/>
    </source>
</evidence>
<dbReference type="EMBL" id="JAAAIL010000079">
    <property type="protein sequence ID" value="KAG0280181.1"/>
    <property type="molecule type" value="Genomic_DNA"/>
</dbReference>
<evidence type="ECO:0000313" key="3">
    <source>
        <dbReference type="Proteomes" id="UP001194580"/>
    </source>
</evidence>
<dbReference type="InterPro" id="IPR032675">
    <property type="entry name" value="LRR_dom_sf"/>
</dbReference>
<proteinExistence type="predicted"/>
<dbReference type="CDD" id="cd09917">
    <property type="entry name" value="F-box_SF"/>
    <property type="match status" value="1"/>
</dbReference>
<sequence length="641" mass="73378">MSASLPSGPFSSQTVFSIPELAIVIVSHLHPPEFLSCAQVCRQWHEVVLPFLWETVDDTLYSWPQILKHYDADDSKGKKDEDWLHNAFVKHGHLIRHLSLSWKASIFAAGLSGQCTNLLSLSLRTSVLNKTVKESQARSRAMSLTPEEGGRTEGERRQLGVTGPLLLPEFEGLFLPRAAMWRTIAEQEQDWTTNQHLWQLVRSNSALRTLRLALSEAELCKVAKVEGVYDILSSLKEINYLGSTEYAILLDRLLERVPTIRHVQMDSARVGEDFTTRTYHGLQTLAIKGFVDIKLFLKLLHSIPNLEHLRLIAIDYHHDEYRHVATHLNNTPSRLKGLHFNIGASFDFGKLAEHILPWLPDLSELTLGLLDAVTAKALVTYCKGLQVFRGARDLQSTFLLDYAREKPNYLEVLLQECRQLKIVDAICHRVDADRLLALPWVCHDLEVLHVHIAGVHQLNKAEQKDFGSITSRRQGQEVQQLSDRDLGILEKHKRCQDQQQKILAQLGLMTHLRVLDLGFEWRKLDPVILLAHYEINGKKYAHYTNPYTDTMDLTLESGLGQLVDLVNLEVFGFEGIRHRIGAQELEWIAVHWPRLRVMRGLQEDLLPMLQPDAKRTELRKRMQTLRPNVRHQSLLQVPESY</sequence>
<dbReference type="Pfam" id="PF12937">
    <property type="entry name" value="F-box-like"/>
    <property type="match status" value="1"/>
</dbReference>
<organism evidence="2 3">
    <name type="scientific">Linnemannia exigua</name>
    <dbReference type="NCBI Taxonomy" id="604196"/>
    <lineage>
        <taxon>Eukaryota</taxon>
        <taxon>Fungi</taxon>
        <taxon>Fungi incertae sedis</taxon>
        <taxon>Mucoromycota</taxon>
        <taxon>Mortierellomycotina</taxon>
        <taxon>Mortierellomycetes</taxon>
        <taxon>Mortierellales</taxon>
        <taxon>Mortierellaceae</taxon>
        <taxon>Linnemannia</taxon>
    </lineage>
</organism>
<dbReference type="AlphaFoldDB" id="A0AAD4DLJ3"/>
<name>A0AAD4DLJ3_9FUNG</name>
<accession>A0AAD4DLJ3</accession>
<dbReference type="Gene3D" id="3.80.10.10">
    <property type="entry name" value="Ribonuclease Inhibitor"/>
    <property type="match status" value="2"/>
</dbReference>
<comment type="caution">
    <text evidence="2">The sequence shown here is derived from an EMBL/GenBank/DDBJ whole genome shotgun (WGS) entry which is preliminary data.</text>
</comment>
<dbReference type="Proteomes" id="UP001194580">
    <property type="component" value="Unassembled WGS sequence"/>
</dbReference>
<feature type="domain" description="F-box" evidence="1">
    <location>
        <begin position="19"/>
        <end position="57"/>
    </location>
</feature>
<evidence type="ECO:0000259" key="1">
    <source>
        <dbReference type="Pfam" id="PF12937"/>
    </source>
</evidence>
<gene>
    <name evidence="2" type="ORF">BGZ95_011009</name>
</gene>
<reference evidence="2" key="1">
    <citation type="journal article" date="2020" name="Fungal Divers.">
        <title>Resolving the Mortierellaceae phylogeny through synthesis of multi-gene phylogenetics and phylogenomics.</title>
        <authorList>
            <person name="Vandepol N."/>
            <person name="Liber J."/>
            <person name="Desiro A."/>
            <person name="Na H."/>
            <person name="Kennedy M."/>
            <person name="Barry K."/>
            <person name="Grigoriev I.V."/>
            <person name="Miller A.N."/>
            <person name="O'Donnell K."/>
            <person name="Stajich J.E."/>
            <person name="Bonito G."/>
        </authorList>
    </citation>
    <scope>NUCLEOTIDE SEQUENCE</scope>
    <source>
        <strain evidence="2">NRRL 28262</strain>
    </source>
</reference>
<dbReference type="InterPro" id="IPR001810">
    <property type="entry name" value="F-box_dom"/>
</dbReference>